<evidence type="ECO:0000256" key="4">
    <source>
        <dbReference type="ARBA" id="ARBA00023136"/>
    </source>
</evidence>
<keyword evidence="2 6" id="KW-0812">Transmembrane</keyword>
<dbReference type="AlphaFoldDB" id="A0A6N4V7S7"/>
<dbReference type="Proteomes" id="UP000466785">
    <property type="component" value="Chromosome"/>
</dbReference>
<evidence type="ECO:0000313" key="9">
    <source>
        <dbReference type="Proteomes" id="UP000466785"/>
    </source>
</evidence>
<dbReference type="GO" id="GO:0016020">
    <property type="term" value="C:membrane"/>
    <property type="evidence" value="ECO:0007669"/>
    <property type="project" value="UniProtKB-SubCell"/>
</dbReference>
<proteinExistence type="predicted"/>
<feature type="transmembrane region" description="Helical" evidence="6">
    <location>
        <begin position="174"/>
        <end position="192"/>
    </location>
</feature>
<feature type="transmembrane region" description="Helical" evidence="6">
    <location>
        <begin position="85"/>
        <end position="116"/>
    </location>
</feature>
<dbReference type="EMBL" id="AP022570">
    <property type="protein sequence ID" value="BBX51762.1"/>
    <property type="molecule type" value="Genomic_DNA"/>
</dbReference>
<evidence type="ECO:0000259" key="7">
    <source>
        <dbReference type="Pfam" id="PF13515"/>
    </source>
</evidence>
<evidence type="ECO:0000256" key="2">
    <source>
        <dbReference type="ARBA" id="ARBA00022692"/>
    </source>
</evidence>
<evidence type="ECO:0000256" key="6">
    <source>
        <dbReference type="SAM" id="Phobius"/>
    </source>
</evidence>
<feature type="region of interest" description="Disordered" evidence="5">
    <location>
        <begin position="327"/>
        <end position="346"/>
    </location>
</feature>
<feature type="transmembrane region" description="Helical" evidence="6">
    <location>
        <begin position="245"/>
        <end position="262"/>
    </location>
</feature>
<dbReference type="InterPro" id="IPR049453">
    <property type="entry name" value="Memb_transporter_dom"/>
</dbReference>
<keyword evidence="3 6" id="KW-1133">Transmembrane helix</keyword>
<dbReference type="KEGG" id="mpof:MPOR_27880"/>
<evidence type="ECO:0000256" key="5">
    <source>
        <dbReference type="SAM" id="MobiDB-lite"/>
    </source>
</evidence>
<dbReference type="Pfam" id="PF13515">
    <property type="entry name" value="FUSC_2"/>
    <property type="match status" value="1"/>
</dbReference>
<feature type="domain" description="Integral membrane bound transporter" evidence="7">
    <location>
        <begin position="197"/>
        <end position="310"/>
    </location>
</feature>
<feature type="transmembrane region" description="Helical" evidence="6">
    <location>
        <begin position="128"/>
        <end position="153"/>
    </location>
</feature>
<sequence length="346" mass="35606">MLRPVGPSRWGMAIWLALGLGAILGVTAAVGRPALGSALGLGFVLTAVPSLPVAWRPALVTMGVRGLAILVGATLAVLTSEHPLALAVVTVAAAAGGALSVEVGPTAALAVVLIAIDVPHDPGAASLVPYLVGGLVVPVAWSAWYGCTVVFGRRGLPAPPSGRSGAPWRERRPHAIRVGIAVAVAVGVAGLLPDDLVGGHWLVTSVVLTVQPVARETGLRLAQRLSGNTVGALIAALMLGTHPSLPVVAVLTVVLFTLAMALRPVNYTWWAVTGPPVLLVISEYPALFPWYEGGVRLAMNLVGAVIVLLVVFGAPALGRLRHPDAAPDFPQRDSSDSVYKIQSRRS</sequence>
<evidence type="ECO:0000313" key="8">
    <source>
        <dbReference type="EMBL" id="BBX51762.1"/>
    </source>
</evidence>
<evidence type="ECO:0000256" key="1">
    <source>
        <dbReference type="ARBA" id="ARBA00004141"/>
    </source>
</evidence>
<keyword evidence="4 6" id="KW-0472">Membrane</keyword>
<gene>
    <name evidence="8" type="ORF">MPOR_27880</name>
</gene>
<keyword evidence="9" id="KW-1185">Reference proteome</keyword>
<feature type="transmembrane region" description="Helical" evidence="6">
    <location>
        <begin position="269"/>
        <end position="291"/>
    </location>
</feature>
<comment type="subcellular location">
    <subcellularLocation>
        <location evidence="1">Membrane</location>
        <topology evidence="1">Multi-pass membrane protein</topology>
    </subcellularLocation>
</comment>
<organism evidence="8 9">
    <name type="scientific">Mycolicibacterium poriferae</name>
    <dbReference type="NCBI Taxonomy" id="39694"/>
    <lineage>
        <taxon>Bacteria</taxon>
        <taxon>Bacillati</taxon>
        <taxon>Actinomycetota</taxon>
        <taxon>Actinomycetes</taxon>
        <taxon>Mycobacteriales</taxon>
        <taxon>Mycobacteriaceae</taxon>
        <taxon>Mycolicibacterium</taxon>
    </lineage>
</organism>
<feature type="transmembrane region" description="Helical" evidence="6">
    <location>
        <begin position="58"/>
        <end position="78"/>
    </location>
</feature>
<name>A0A6N4V7S7_9MYCO</name>
<accession>A0A6N4V7S7</accession>
<evidence type="ECO:0000256" key="3">
    <source>
        <dbReference type="ARBA" id="ARBA00022989"/>
    </source>
</evidence>
<protein>
    <recommendedName>
        <fullName evidence="7">Integral membrane bound transporter domain-containing protein</fullName>
    </recommendedName>
</protein>
<reference evidence="8 9" key="1">
    <citation type="journal article" date="2019" name="Emerg. Microbes Infect.">
        <title>Comprehensive subspecies identification of 175 nontuberculous mycobacteria species based on 7547 genomic profiles.</title>
        <authorList>
            <person name="Matsumoto Y."/>
            <person name="Kinjo T."/>
            <person name="Motooka D."/>
            <person name="Nabeya D."/>
            <person name="Jung N."/>
            <person name="Uechi K."/>
            <person name="Horii T."/>
            <person name="Iida T."/>
            <person name="Fujita J."/>
            <person name="Nakamura S."/>
        </authorList>
    </citation>
    <scope>NUCLEOTIDE SEQUENCE [LARGE SCALE GENOMIC DNA]</scope>
    <source>
        <strain evidence="8 9">JCM 12603</strain>
    </source>
</reference>
<feature type="transmembrane region" description="Helical" evidence="6">
    <location>
        <begin position="297"/>
        <end position="317"/>
    </location>
</feature>